<protein>
    <submittedName>
        <fullName evidence="2">Uncharacterized protein</fullName>
    </submittedName>
</protein>
<accession>A0A5C5FKK7</accession>
<evidence type="ECO:0000313" key="2">
    <source>
        <dbReference type="EMBL" id="TNY16912.1"/>
    </source>
</evidence>
<sequence>MRAEVEGGVGWMEKSGALGGQHTVYVAELEGMRMVLSTCSGLQPLPYPSTLHLCLDNQAAVRHPKSPRPNSGQHSRLAIRALVEKMRNTHPSMAIRASWVPGHANVEGNERANARPRPPPWLERSPLPGRAGALGVRRGGAW</sequence>
<dbReference type="InterPro" id="IPR036397">
    <property type="entry name" value="RNaseH_sf"/>
</dbReference>
<dbReference type="GO" id="GO:0003676">
    <property type="term" value="F:nucleic acid binding"/>
    <property type="evidence" value="ECO:0007669"/>
    <property type="project" value="InterPro"/>
</dbReference>
<dbReference type="Gene3D" id="3.30.420.10">
    <property type="entry name" value="Ribonuclease H-like superfamily/Ribonuclease H"/>
    <property type="match status" value="1"/>
</dbReference>
<reference evidence="2 3" key="1">
    <citation type="submission" date="2019-03" db="EMBL/GenBank/DDBJ databases">
        <title>Rhodosporidium diobovatum UCD-FST 08-225 genome sequencing, assembly, and annotation.</title>
        <authorList>
            <person name="Fakankun I.U."/>
            <person name="Fristensky B."/>
            <person name="Levin D.B."/>
        </authorList>
    </citation>
    <scope>NUCLEOTIDE SEQUENCE [LARGE SCALE GENOMIC DNA]</scope>
    <source>
        <strain evidence="2 3">UCD-FST 08-225</strain>
    </source>
</reference>
<dbReference type="AlphaFoldDB" id="A0A5C5FKK7"/>
<gene>
    <name evidence="2" type="ORF">DMC30DRAFT_407428</name>
</gene>
<dbReference type="OrthoDB" id="3265515at2759"/>
<keyword evidence="3" id="KW-1185">Reference proteome</keyword>
<dbReference type="SUPFAM" id="SSF53098">
    <property type="entry name" value="Ribonuclease H-like"/>
    <property type="match status" value="1"/>
</dbReference>
<dbReference type="Proteomes" id="UP000311382">
    <property type="component" value="Unassembled WGS sequence"/>
</dbReference>
<dbReference type="CDD" id="cd09276">
    <property type="entry name" value="Rnase_HI_RT_non_LTR"/>
    <property type="match status" value="1"/>
</dbReference>
<comment type="caution">
    <text evidence="2">The sequence shown here is derived from an EMBL/GenBank/DDBJ whole genome shotgun (WGS) entry which is preliminary data.</text>
</comment>
<feature type="region of interest" description="Disordered" evidence="1">
    <location>
        <begin position="108"/>
        <end position="142"/>
    </location>
</feature>
<dbReference type="EMBL" id="SOZI01000316">
    <property type="protein sequence ID" value="TNY16912.1"/>
    <property type="molecule type" value="Genomic_DNA"/>
</dbReference>
<proteinExistence type="predicted"/>
<evidence type="ECO:0000313" key="3">
    <source>
        <dbReference type="Proteomes" id="UP000311382"/>
    </source>
</evidence>
<name>A0A5C5FKK7_9BASI</name>
<organism evidence="2 3">
    <name type="scientific">Rhodotorula diobovata</name>
    <dbReference type="NCBI Taxonomy" id="5288"/>
    <lineage>
        <taxon>Eukaryota</taxon>
        <taxon>Fungi</taxon>
        <taxon>Dikarya</taxon>
        <taxon>Basidiomycota</taxon>
        <taxon>Pucciniomycotina</taxon>
        <taxon>Microbotryomycetes</taxon>
        <taxon>Sporidiobolales</taxon>
        <taxon>Sporidiobolaceae</taxon>
        <taxon>Rhodotorula</taxon>
    </lineage>
</organism>
<evidence type="ECO:0000256" key="1">
    <source>
        <dbReference type="SAM" id="MobiDB-lite"/>
    </source>
</evidence>
<dbReference type="InterPro" id="IPR012337">
    <property type="entry name" value="RNaseH-like_sf"/>
</dbReference>